<name>A0A3B0TXU1_9ZZZZ</name>
<evidence type="ECO:0000313" key="2">
    <source>
        <dbReference type="EMBL" id="VAW23375.1"/>
    </source>
</evidence>
<dbReference type="AlphaFoldDB" id="A0A3B0TXU1"/>
<proteinExistence type="predicted"/>
<evidence type="ECO:0000256" key="1">
    <source>
        <dbReference type="SAM" id="MobiDB-lite"/>
    </source>
</evidence>
<dbReference type="GO" id="GO:0003723">
    <property type="term" value="F:RNA binding"/>
    <property type="evidence" value="ECO:0007669"/>
    <property type="project" value="InterPro"/>
</dbReference>
<feature type="region of interest" description="Disordered" evidence="1">
    <location>
        <begin position="66"/>
        <end position="105"/>
    </location>
</feature>
<keyword evidence="2" id="KW-0346">Stress response</keyword>
<dbReference type="InterPro" id="IPR036986">
    <property type="entry name" value="S4_RNA-bd_sf"/>
</dbReference>
<sequence length="105" mass="11431">MAQTLIKGGGVRIDGSRVVKTSALISASNVLTIAYADQIKILRFILPGIKRGPAIEAQLLYEDLSPPKISNKDKKSNANATAVREPGSGRPTKKQRRQTDQLKDF</sequence>
<accession>A0A3B0TXU1</accession>
<organism evidence="2">
    <name type="scientific">hydrothermal vent metagenome</name>
    <dbReference type="NCBI Taxonomy" id="652676"/>
    <lineage>
        <taxon>unclassified sequences</taxon>
        <taxon>metagenomes</taxon>
        <taxon>ecological metagenomes</taxon>
    </lineage>
</organism>
<reference evidence="2" key="1">
    <citation type="submission" date="2018-06" db="EMBL/GenBank/DDBJ databases">
        <authorList>
            <person name="Zhirakovskaya E."/>
        </authorList>
    </citation>
    <scope>NUCLEOTIDE SEQUENCE</scope>
</reference>
<protein>
    <submittedName>
        <fullName evidence="2">Ribosome-associated heat shock protein implicated in the recycling of the 50S subunit (S4 paralog)</fullName>
    </submittedName>
</protein>
<dbReference type="SUPFAM" id="SSF55174">
    <property type="entry name" value="Alpha-L RNA-binding motif"/>
    <property type="match status" value="1"/>
</dbReference>
<dbReference type="Gene3D" id="3.10.290.10">
    <property type="entry name" value="RNA-binding S4 domain"/>
    <property type="match status" value="1"/>
</dbReference>
<gene>
    <name evidence="2" type="ORF">MNBD_ALPHA11-166</name>
</gene>
<dbReference type="EMBL" id="UOEQ01000463">
    <property type="protein sequence ID" value="VAW23375.1"/>
    <property type="molecule type" value="Genomic_DNA"/>
</dbReference>
<dbReference type="PROSITE" id="PS50889">
    <property type="entry name" value="S4"/>
    <property type="match status" value="1"/>
</dbReference>